<organism evidence="3 4">
    <name type="scientific">Ruminococcus albus</name>
    <dbReference type="NCBI Taxonomy" id="1264"/>
    <lineage>
        <taxon>Bacteria</taxon>
        <taxon>Bacillati</taxon>
        <taxon>Bacillota</taxon>
        <taxon>Clostridia</taxon>
        <taxon>Eubacteriales</taxon>
        <taxon>Oscillospiraceae</taxon>
        <taxon>Ruminococcus</taxon>
    </lineage>
</organism>
<dbReference type="Proteomes" id="UP000182192">
    <property type="component" value="Unassembled WGS sequence"/>
</dbReference>
<evidence type="ECO:0000259" key="2">
    <source>
        <dbReference type="Pfam" id="PF14191"/>
    </source>
</evidence>
<dbReference type="AlphaFoldDB" id="A0A1I1M462"/>
<accession>A0A1I1M462</accession>
<evidence type="ECO:0000313" key="4">
    <source>
        <dbReference type="Proteomes" id="UP000182192"/>
    </source>
</evidence>
<name>A0A1I1M462_RUMAL</name>
<feature type="domain" description="YodL-like" evidence="2">
    <location>
        <begin position="108"/>
        <end position="201"/>
    </location>
</feature>
<proteinExistence type="predicted"/>
<dbReference type="EMBL" id="FOKQ01000021">
    <property type="protein sequence ID" value="SFC80171.1"/>
    <property type="molecule type" value="Genomic_DNA"/>
</dbReference>
<evidence type="ECO:0000313" key="3">
    <source>
        <dbReference type="EMBL" id="SFC80171.1"/>
    </source>
</evidence>
<gene>
    <name evidence="3" type="ORF">SAMN02910406_02412</name>
</gene>
<dbReference type="Pfam" id="PF14191">
    <property type="entry name" value="YodL"/>
    <property type="match status" value="1"/>
</dbReference>
<dbReference type="RefSeq" id="WP_074962068.1">
    <property type="nucleotide sequence ID" value="NZ_FOKQ01000021.1"/>
</dbReference>
<evidence type="ECO:0000259" key="1">
    <source>
        <dbReference type="Pfam" id="PF12957"/>
    </source>
</evidence>
<protein>
    <submittedName>
        <fullName evidence="3">Uncharacterized protein</fullName>
    </submittedName>
</protein>
<feature type="domain" description="DUF3846" evidence="1">
    <location>
        <begin position="212"/>
        <end position="312"/>
    </location>
</feature>
<dbReference type="InterPro" id="IPR025923">
    <property type="entry name" value="YodL-like_dom"/>
</dbReference>
<dbReference type="Pfam" id="PF12957">
    <property type="entry name" value="DUF3846"/>
    <property type="match status" value="1"/>
</dbReference>
<sequence length="338" mass="38554">MNNMNELLGKKHCEQHTEQQDYEGKLLIIKPEKLKEQYRNPIVQYFYATSGFGCKHVNGDKKVFGQFLADGLKEQLYRSDFIGVADKTQLPSWAAKRLEILETPKMKIRVFQLKIGSDNLFMNYDHTMSHGGIQAEKYMQVYGGEVLAGSLEEVFALGNTEQPPGYLGHSISVSDVIEVNEGKEKGFYFVDSFGFKKIEDFNIDKTDHAKMMKIIILENDRKPYMAEIRHDIHAMQSVVGGCIEPVYFEPKGDALCWCNDEFLLNGSAPNRKIGETLVHGTCYISGDSVNKYGEYDSCSLTDEQIERYKEMFPQSVICLDRTEDMAENESECLTQNMD</sequence>
<reference evidence="3 4" key="1">
    <citation type="submission" date="2016-10" db="EMBL/GenBank/DDBJ databases">
        <authorList>
            <person name="de Groot N.N."/>
        </authorList>
    </citation>
    <scope>NUCLEOTIDE SEQUENCE [LARGE SCALE GENOMIC DNA]</scope>
    <source>
        <strain evidence="3 4">AR67</strain>
    </source>
</reference>
<dbReference type="InterPro" id="IPR024559">
    <property type="entry name" value="DUF3846"/>
</dbReference>